<feature type="region of interest" description="Disordered" evidence="1">
    <location>
        <begin position="110"/>
        <end position="148"/>
    </location>
</feature>
<comment type="caution">
    <text evidence="2">The sequence shown here is derived from an EMBL/GenBank/DDBJ whole genome shotgun (WGS) entry which is preliminary data.</text>
</comment>
<dbReference type="AlphaFoldDB" id="F9DQR6"/>
<protein>
    <submittedName>
        <fullName evidence="2">Uncharacterized protein</fullName>
    </submittedName>
</protein>
<dbReference type="HOGENOM" id="CLU_1229257_0_0_9"/>
<dbReference type="EMBL" id="AFPZ01000028">
    <property type="protein sequence ID" value="EGQ26874.1"/>
    <property type="molecule type" value="Genomic_DNA"/>
</dbReference>
<proteinExistence type="predicted"/>
<sequence>METLRGSFRSTRNPPKCPGKLPKSTGKHRICPRNHGYSTRKLPVYAESPEVSGKNAQVYGQTQDMSAQSRILSAEASGLHGIPRSVREKCPSLRANTGCVRAITNTLRGSFRSTRNPPKCPGKLPKSTGKHRMCPRNHGYSTRKLPGLRGIPRSVREKCPSLRANTGCVRAITDTLRGSFRSTRNPPKCPGKMPKSTGKHRICPRNHGNSTRKLPVYAESPEVSG</sequence>
<feature type="region of interest" description="Disordered" evidence="1">
    <location>
        <begin position="179"/>
        <end position="225"/>
    </location>
</feature>
<gene>
    <name evidence="2" type="ORF">HMPREF9372_1146</name>
</gene>
<evidence type="ECO:0000256" key="1">
    <source>
        <dbReference type="SAM" id="MobiDB-lite"/>
    </source>
</evidence>
<accession>F9DQR6</accession>
<name>F9DQR6_9BACL</name>
<organism evidence="2 3">
    <name type="scientific">Sporosarcina newyorkensis 2681</name>
    <dbReference type="NCBI Taxonomy" id="1027292"/>
    <lineage>
        <taxon>Bacteria</taxon>
        <taxon>Bacillati</taxon>
        <taxon>Bacillota</taxon>
        <taxon>Bacilli</taxon>
        <taxon>Bacillales</taxon>
        <taxon>Caryophanaceae</taxon>
        <taxon>Sporosarcina</taxon>
    </lineage>
</organism>
<dbReference type="Proteomes" id="UP000005316">
    <property type="component" value="Unassembled WGS sequence"/>
</dbReference>
<reference evidence="2 3" key="1">
    <citation type="submission" date="2011-04" db="EMBL/GenBank/DDBJ databases">
        <authorList>
            <person name="Muzny D."/>
            <person name="Qin X."/>
            <person name="Deng J."/>
            <person name="Jiang H."/>
            <person name="Liu Y."/>
            <person name="Qu J."/>
            <person name="Song X.-Z."/>
            <person name="Zhang L."/>
            <person name="Thornton R."/>
            <person name="Coyle M."/>
            <person name="Francisco L."/>
            <person name="Jackson L."/>
            <person name="Javaid M."/>
            <person name="Korchina V."/>
            <person name="Kovar C."/>
            <person name="Mata R."/>
            <person name="Mathew T."/>
            <person name="Ngo R."/>
            <person name="Nguyen L."/>
            <person name="Nguyen N."/>
            <person name="Okwuonu G."/>
            <person name="Ongeri F."/>
            <person name="Pham C."/>
            <person name="Simmons D."/>
            <person name="Wilczek-Boney K."/>
            <person name="Hale W."/>
            <person name="Jakkamsetti A."/>
            <person name="Pham P."/>
            <person name="Ruth R."/>
            <person name="San Lucas F."/>
            <person name="Warren J."/>
            <person name="Zhang J."/>
            <person name="Zhao Z."/>
            <person name="Zhou C."/>
            <person name="Zhu D."/>
            <person name="Lee S."/>
            <person name="Bess C."/>
            <person name="Blankenburg K."/>
            <person name="Forbes L."/>
            <person name="Fu Q."/>
            <person name="Gubbala S."/>
            <person name="Hirani K."/>
            <person name="Jayaseelan J.C."/>
            <person name="Lara F."/>
            <person name="Munidasa M."/>
            <person name="Palculict T."/>
            <person name="Patil S."/>
            <person name="Pu L.-L."/>
            <person name="Saada N."/>
            <person name="Tang L."/>
            <person name="Weissenberger G."/>
            <person name="Zhu Y."/>
            <person name="Hemphill L."/>
            <person name="Shang Y."/>
            <person name="Youmans B."/>
            <person name="Ayvaz T."/>
            <person name="Ross M."/>
            <person name="Santibanez J."/>
            <person name="Aqrawi P."/>
            <person name="Gross S."/>
            <person name="Joshi V."/>
            <person name="Fowler G."/>
            <person name="Nazareth L."/>
            <person name="Reid J."/>
            <person name="Worley K."/>
            <person name="Petrosino J."/>
            <person name="Highlander S."/>
            <person name="Gibbs R."/>
        </authorList>
    </citation>
    <scope>NUCLEOTIDE SEQUENCE [LARGE SCALE GENOMIC DNA]</scope>
    <source>
        <strain evidence="2 3">2681</strain>
    </source>
</reference>
<evidence type="ECO:0000313" key="2">
    <source>
        <dbReference type="EMBL" id="EGQ26874.1"/>
    </source>
</evidence>
<evidence type="ECO:0000313" key="3">
    <source>
        <dbReference type="Proteomes" id="UP000005316"/>
    </source>
</evidence>
<feature type="region of interest" description="Disordered" evidence="1">
    <location>
        <begin position="1"/>
        <end position="36"/>
    </location>
</feature>